<dbReference type="PANTHER" id="PTHR23240:SF8">
    <property type="entry name" value="PROTEIN ARTEMIS"/>
    <property type="match status" value="1"/>
</dbReference>
<dbReference type="Proteomes" id="UP000221165">
    <property type="component" value="Unassembled WGS sequence"/>
</dbReference>
<feature type="compositionally biased region" description="Low complexity" evidence="4">
    <location>
        <begin position="1189"/>
        <end position="1202"/>
    </location>
</feature>
<keyword evidence="5" id="KW-0418">Kinase</keyword>
<dbReference type="GeneID" id="94429572"/>
<feature type="compositionally biased region" description="Basic and acidic residues" evidence="4">
    <location>
        <begin position="685"/>
        <end position="694"/>
    </location>
</feature>
<feature type="compositionally biased region" description="Basic and acidic residues" evidence="4">
    <location>
        <begin position="659"/>
        <end position="676"/>
    </location>
</feature>
<feature type="region of interest" description="Disordered" evidence="4">
    <location>
        <begin position="216"/>
        <end position="266"/>
    </location>
</feature>
<sequence>MPLQGPLPFTTIFVDYFRLPSDLRSAQEFWDVSAEKWPRFRLDGGSLRHRFGGRALSSHGAEPSKFNLSGFREKERNAFLQTVTNSTEQPQILLDKIPGHSHQGLHLQIGDQGISSTESKRFHFYVNRPWVFFLTHFHADHIRGLCKNWHAGSIFCSEITRKFLLRRFPSLGNVTVPLQLNQVYTFVFHAARVEECEGQQKRRRLEGNCSEESAGSRHQLCRENNGQERRHGKKGASPRNKGSIGEKRAMTKDENSSTEQLETERDEDIDGVAVRVMLLDAHHCPGSVMLVLQSAAFGVYVHTGDFGCSTSDVLGRMTLSVKNAIQRLRGPESNGRKSFPFEGIENSVTDFESKEAGGSLPSFSCGRGTTSETPNENLFPSCSSSLSPGKVSRPSTAVFRNRTSEADERASPHTFCEHGDACRVDHLFLDNTYLHPAYEFSSSPDSFSKLLEWIRTLRSLLLLRRGPQSLLCKRGGQRDTAALSPSLWVVVGVDSVGKEELLVSLASHMSTRVEVPVTRYSTVQIALGSEVASRYFKAGLPLDLERALHCKSSRAGTAANPGSPDDALRGFCLSATCCPCTPCASVSAGQCVFCEPGRDRGCDVAGKEERRDAEQQPGTCLRRQLGKIQEKEEEPRQKGGQDSSAQEDQGDQELEEGELQERSHDGRNGEGERESQRGWGEAEIEEKAGERQEKSYPPPYGSRSEGKRHQSELRIFAVSRHALSRCVNCLYRQGQTAFSDYFYENGARKSREIPGEKEGAGTQAALLSRLVVGVFCSGWLARSDSTQTESGASCSSSSFPSSLSAAFVSADQRSQLPVDRSGRRSQPLYFSLLYSSHADFFHLCRFTLSLSPRAVSLLSPVPCPYYRSSRAEREVPSSSAQRVEKPDPHVCSVLPSDGTPSSTCSLGLLRDVVFPSSFAWFSSSPKDDFLRSQTVASAFEYLQPGSSGFSRGAAPAVLASSFSDPRAALLSPARRSSTNRAPFSVPRMLFEYDGDEGLALFMEACGLSTVVLAAGRTCLFSRRSRLLLTAGKTSPENEAHRGDPQSRHRKDSQSRRSGTQHGCPRHGHLLLAALRGACPVTELRRKAPEVSLEVTAPNDSERISEDANLFGCRATIQVSFSEKAESQQIVEAASCQDCSPPLGYGSEQWQRFAGKTAPTLQLKNPFGDASSTVEKSQEKEGTKCGLQIPPEETPTTSGSGSTNGDVELLSERNFFVQSEEAKPAAGSSGPLLPILLDAPRIVVRREGGTSGGLRRRR</sequence>
<dbReference type="GO" id="GO:0036297">
    <property type="term" value="P:interstrand cross-link repair"/>
    <property type="evidence" value="ECO:0007669"/>
    <property type="project" value="TreeGrafter"/>
</dbReference>
<evidence type="ECO:0000256" key="4">
    <source>
        <dbReference type="SAM" id="MobiDB-lite"/>
    </source>
</evidence>
<feature type="region of interest" description="Disordered" evidence="4">
    <location>
        <begin position="1030"/>
        <end position="1064"/>
    </location>
</feature>
<accession>A0A2C6KHK4</accession>
<reference evidence="5 6" key="1">
    <citation type="journal article" date="2017" name="Int. J. Parasitol.">
        <title>The genome of the protozoan parasite Cystoisospora suis and a reverse vaccinology approach to identify vaccine candidates.</title>
        <authorList>
            <person name="Palmieri N."/>
            <person name="Shrestha A."/>
            <person name="Ruttkowski B."/>
            <person name="Beck T."/>
            <person name="Vogl C."/>
            <person name="Tomley F."/>
            <person name="Blake D.P."/>
            <person name="Joachim A."/>
        </authorList>
    </citation>
    <scope>NUCLEOTIDE SEQUENCE [LARGE SCALE GENOMIC DNA]</scope>
    <source>
        <strain evidence="5 6">Wien I</strain>
    </source>
</reference>
<dbReference type="EMBL" id="MIGC01003096">
    <property type="protein sequence ID" value="PHJ19970.1"/>
    <property type="molecule type" value="Genomic_DNA"/>
</dbReference>
<evidence type="ECO:0000256" key="3">
    <source>
        <dbReference type="ARBA" id="ARBA00022839"/>
    </source>
</evidence>
<gene>
    <name evidence="5" type="ORF">CSUI_006197</name>
</gene>
<protein>
    <submittedName>
        <fullName evidence="5">Kinase domain protein</fullName>
    </submittedName>
</protein>
<dbReference type="GO" id="GO:0035312">
    <property type="term" value="F:5'-3' DNA exonuclease activity"/>
    <property type="evidence" value="ECO:0007669"/>
    <property type="project" value="TreeGrafter"/>
</dbReference>
<keyword evidence="2" id="KW-0378">Hydrolase</keyword>
<dbReference type="RefSeq" id="XP_067921662.1">
    <property type="nucleotide sequence ID" value="XM_068066361.1"/>
</dbReference>
<dbReference type="Gene3D" id="3.60.15.10">
    <property type="entry name" value="Ribonuclease Z/Hydroxyacylglutathione hydrolase-like"/>
    <property type="match status" value="3"/>
</dbReference>
<evidence type="ECO:0000256" key="1">
    <source>
        <dbReference type="ARBA" id="ARBA00022722"/>
    </source>
</evidence>
<evidence type="ECO:0000313" key="6">
    <source>
        <dbReference type="Proteomes" id="UP000221165"/>
    </source>
</evidence>
<feature type="compositionally biased region" description="Basic and acidic residues" evidence="4">
    <location>
        <begin position="628"/>
        <end position="639"/>
    </location>
</feature>
<dbReference type="SUPFAM" id="SSF56281">
    <property type="entry name" value="Metallo-hydrolase/oxidoreductase"/>
    <property type="match status" value="1"/>
</dbReference>
<feature type="region of interest" description="Disordered" evidence="4">
    <location>
        <begin position="353"/>
        <end position="411"/>
    </location>
</feature>
<dbReference type="GO" id="GO:0016301">
    <property type="term" value="F:kinase activity"/>
    <property type="evidence" value="ECO:0007669"/>
    <property type="project" value="UniProtKB-KW"/>
</dbReference>
<feature type="region of interest" description="Disordered" evidence="4">
    <location>
        <begin position="607"/>
        <end position="708"/>
    </location>
</feature>
<keyword evidence="5" id="KW-0808">Transferase</keyword>
<dbReference type="OrthoDB" id="346985at2759"/>
<feature type="compositionally biased region" description="Basic and acidic residues" evidence="4">
    <location>
        <begin position="402"/>
        <end position="411"/>
    </location>
</feature>
<dbReference type="PANTHER" id="PTHR23240">
    <property type="entry name" value="DNA CROSS-LINK REPAIR PROTEIN PSO2/SNM1-RELATED"/>
    <property type="match status" value="1"/>
</dbReference>
<feature type="compositionally biased region" description="Basic and acidic residues" evidence="4">
    <location>
        <begin position="1035"/>
        <end position="1054"/>
    </location>
</feature>
<comment type="caution">
    <text evidence="5">The sequence shown here is derived from an EMBL/GenBank/DDBJ whole genome shotgun (WGS) entry which is preliminary data.</text>
</comment>
<dbReference type="AlphaFoldDB" id="A0A2C6KHK4"/>
<feature type="compositionally biased region" description="Basic and acidic residues" evidence="4">
    <location>
        <begin position="244"/>
        <end position="255"/>
    </location>
</feature>
<feature type="compositionally biased region" description="Acidic residues" evidence="4">
    <location>
        <begin position="648"/>
        <end position="658"/>
    </location>
</feature>
<evidence type="ECO:0000313" key="5">
    <source>
        <dbReference type="EMBL" id="PHJ19970.1"/>
    </source>
</evidence>
<keyword evidence="6" id="KW-1185">Reference proteome</keyword>
<dbReference type="VEuPathDB" id="ToxoDB:CSUI_006197"/>
<feature type="compositionally biased region" description="Polar residues" evidence="4">
    <location>
        <begin position="367"/>
        <end position="387"/>
    </location>
</feature>
<dbReference type="Gene3D" id="3.40.50.12650">
    <property type="match status" value="1"/>
</dbReference>
<feature type="region of interest" description="Disordered" evidence="4">
    <location>
        <begin position="1163"/>
        <end position="1206"/>
    </location>
</feature>
<proteinExistence type="predicted"/>
<name>A0A2C6KHK4_9APIC</name>
<dbReference type="GO" id="GO:0006303">
    <property type="term" value="P:double-strand break repair via nonhomologous end joining"/>
    <property type="evidence" value="ECO:0007669"/>
    <property type="project" value="TreeGrafter"/>
</dbReference>
<keyword evidence="3" id="KW-0269">Exonuclease</keyword>
<organism evidence="5 6">
    <name type="scientific">Cystoisospora suis</name>
    <dbReference type="NCBI Taxonomy" id="483139"/>
    <lineage>
        <taxon>Eukaryota</taxon>
        <taxon>Sar</taxon>
        <taxon>Alveolata</taxon>
        <taxon>Apicomplexa</taxon>
        <taxon>Conoidasida</taxon>
        <taxon>Coccidia</taxon>
        <taxon>Eucoccidiorida</taxon>
        <taxon>Eimeriorina</taxon>
        <taxon>Sarcocystidae</taxon>
        <taxon>Cystoisospora</taxon>
    </lineage>
</organism>
<dbReference type="GO" id="GO:0003684">
    <property type="term" value="F:damaged DNA binding"/>
    <property type="evidence" value="ECO:0007669"/>
    <property type="project" value="TreeGrafter"/>
</dbReference>
<evidence type="ECO:0000256" key="2">
    <source>
        <dbReference type="ARBA" id="ARBA00022801"/>
    </source>
</evidence>
<keyword evidence="1" id="KW-0540">Nuclease</keyword>
<dbReference type="InterPro" id="IPR036866">
    <property type="entry name" value="RibonucZ/Hydroxyglut_hydro"/>
</dbReference>